<proteinExistence type="predicted"/>
<organism evidence="2 3">
    <name type="scientific">Salvia divinorum</name>
    <name type="common">Maria pastora</name>
    <name type="synonym">Diviner's sage</name>
    <dbReference type="NCBI Taxonomy" id="28513"/>
    <lineage>
        <taxon>Eukaryota</taxon>
        <taxon>Viridiplantae</taxon>
        <taxon>Streptophyta</taxon>
        <taxon>Embryophyta</taxon>
        <taxon>Tracheophyta</taxon>
        <taxon>Spermatophyta</taxon>
        <taxon>Magnoliopsida</taxon>
        <taxon>eudicotyledons</taxon>
        <taxon>Gunneridae</taxon>
        <taxon>Pentapetalae</taxon>
        <taxon>asterids</taxon>
        <taxon>lamiids</taxon>
        <taxon>Lamiales</taxon>
        <taxon>Lamiaceae</taxon>
        <taxon>Nepetoideae</taxon>
        <taxon>Mentheae</taxon>
        <taxon>Salviinae</taxon>
        <taxon>Salvia</taxon>
        <taxon>Salvia subgen. Calosphace</taxon>
    </lineage>
</organism>
<evidence type="ECO:0000313" key="3">
    <source>
        <dbReference type="Proteomes" id="UP001567538"/>
    </source>
</evidence>
<reference evidence="2 3" key="1">
    <citation type="submission" date="2024-06" db="EMBL/GenBank/DDBJ databases">
        <title>A chromosome level genome sequence of Diviner's sage (Salvia divinorum).</title>
        <authorList>
            <person name="Ford S.A."/>
            <person name="Ro D.-K."/>
            <person name="Ness R.W."/>
            <person name="Phillips M.A."/>
        </authorList>
    </citation>
    <scope>NUCLEOTIDE SEQUENCE [LARGE SCALE GENOMIC DNA]</scope>
    <source>
        <strain evidence="2">SAF-2024a</strain>
        <tissue evidence="2">Leaf</tissue>
    </source>
</reference>
<accession>A0ABD1GZA0</accession>
<dbReference type="InterPro" id="IPR055513">
    <property type="entry name" value="DUF7086"/>
</dbReference>
<dbReference type="PANTHER" id="PTHR34272">
    <property type="entry name" value="EXPRESSED PROTEIN"/>
    <property type="match status" value="1"/>
</dbReference>
<dbReference type="Pfam" id="PF23324">
    <property type="entry name" value="DUF7086"/>
    <property type="match status" value="1"/>
</dbReference>
<evidence type="ECO:0000313" key="2">
    <source>
        <dbReference type="EMBL" id="KAL1549486.1"/>
    </source>
</evidence>
<name>A0ABD1GZA0_SALDI</name>
<dbReference type="AlphaFoldDB" id="A0ABD1GZA0"/>
<comment type="caution">
    <text evidence="2">The sequence shown here is derived from an EMBL/GenBank/DDBJ whole genome shotgun (WGS) entry which is preliminary data.</text>
</comment>
<dbReference type="PANTHER" id="PTHR34272:SF1">
    <property type="entry name" value="EXPRESSED PROTEIN"/>
    <property type="match status" value="1"/>
</dbReference>
<sequence>MTIQNPNPNHSARPRRRRTSHLFRGSMEHLRANDIDTITGSVKCKRCDKKFQVECDLDAKFREVAEYVTMYHQDMCHRGPTVWDHPALLDCRFCGQHNCAKPVASKKERKINWLFLFLGQMVGCCKLLELSPHGTFY</sequence>
<evidence type="ECO:0000259" key="1">
    <source>
        <dbReference type="Pfam" id="PF23324"/>
    </source>
</evidence>
<gene>
    <name evidence="2" type="ORF">AAHA92_17587</name>
</gene>
<keyword evidence="3" id="KW-1185">Reference proteome</keyword>
<protein>
    <recommendedName>
        <fullName evidence="1">DUF7086 domain-containing protein</fullName>
    </recommendedName>
</protein>
<dbReference type="EMBL" id="JBEAFC010000007">
    <property type="protein sequence ID" value="KAL1549486.1"/>
    <property type="molecule type" value="Genomic_DNA"/>
</dbReference>
<dbReference type="Proteomes" id="UP001567538">
    <property type="component" value="Unassembled WGS sequence"/>
</dbReference>
<feature type="domain" description="DUF7086" evidence="1">
    <location>
        <begin position="28"/>
        <end position="130"/>
    </location>
</feature>